<dbReference type="AlphaFoldDB" id="A0A368JQ36"/>
<accession>A0A368JQ36</accession>
<evidence type="ECO:0000313" key="2">
    <source>
        <dbReference type="Proteomes" id="UP000253383"/>
    </source>
</evidence>
<protein>
    <submittedName>
        <fullName evidence="1">Uncharacterized protein</fullName>
    </submittedName>
</protein>
<keyword evidence="2" id="KW-1185">Reference proteome</keyword>
<dbReference type="EMBL" id="QOWE01000014">
    <property type="protein sequence ID" value="RCR68291.1"/>
    <property type="molecule type" value="Genomic_DNA"/>
</dbReference>
<reference evidence="1 2" key="1">
    <citation type="submission" date="2018-07" db="EMBL/GenBank/DDBJ databases">
        <title>Genome analysis of Larkinella rosea.</title>
        <authorList>
            <person name="Zhou Z."/>
            <person name="Wang G."/>
        </authorList>
    </citation>
    <scope>NUCLEOTIDE SEQUENCE [LARGE SCALE GENOMIC DNA]</scope>
    <source>
        <strain evidence="2">zzj9</strain>
    </source>
</reference>
<sequence>MTRKDILDRQSECISIARTVPAAFKRAMNHPGTQPITPPDLTPYSLFYHLPTGVVTFDLNWDQGDAFSPAEQEYCQQGKMIVAGYFTQYEVNALSQFQLAERIYQFLKSVDME</sequence>
<dbReference type="RefSeq" id="WP_114407422.1">
    <property type="nucleotide sequence ID" value="NZ_QOWE01000014.1"/>
</dbReference>
<name>A0A368JQ36_9BACT</name>
<evidence type="ECO:0000313" key="1">
    <source>
        <dbReference type="EMBL" id="RCR68291.1"/>
    </source>
</evidence>
<organism evidence="1 2">
    <name type="scientific">Larkinella punicea</name>
    <dbReference type="NCBI Taxonomy" id="2315727"/>
    <lineage>
        <taxon>Bacteria</taxon>
        <taxon>Pseudomonadati</taxon>
        <taxon>Bacteroidota</taxon>
        <taxon>Cytophagia</taxon>
        <taxon>Cytophagales</taxon>
        <taxon>Spirosomataceae</taxon>
        <taxon>Larkinella</taxon>
    </lineage>
</organism>
<gene>
    <name evidence="1" type="ORF">DUE52_18015</name>
</gene>
<dbReference type="Proteomes" id="UP000253383">
    <property type="component" value="Unassembled WGS sequence"/>
</dbReference>
<proteinExistence type="predicted"/>
<dbReference type="OrthoDB" id="959641at2"/>
<comment type="caution">
    <text evidence="1">The sequence shown here is derived from an EMBL/GenBank/DDBJ whole genome shotgun (WGS) entry which is preliminary data.</text>
</comment>